<keyword evidence="3 7" id="KW-0812">Transmembrane</keyword>
<keyword evidence="10" id="KW-1185">Reference proteome</keyword>
<evidence type="ECO:0000256" key="3">
    <source>
        <dbReference type="ARBA" id="ARBA00022692"/>
    </source>
</evidence>
<feature type="region of interest" description="Disordered" evidence="6">
    <location>
        <begin position="555"/>
        <end position="578"/>
    </location>
</feature>
<evidence type="ECO:0000256" key="6">
    <source>
        <dbReference type="SAM" id="MobiDB-lite"/>
    </source>
</evidence>
<keyword evidence="2" id="KW-1003">Cell membrane</keyword>
<protein>
    <submittedName>
        <fullName evidence="9">TraM recognition site of TraD and TraG family protein</fullName>
    </submittedName>
</protein>
<dbReference type="PANTHER" id="PTHR37937:SF1">
    <property type="entry name" value="CONJUGATIVE TRANSFER: DNA TRANSPORT"/>
    <property type="match status" value="1"/>
</dbReference>
<evidence type="ECO:0000313" key="9">
    <source>
        <dbReference type="EMBL" id="OES24867.1"/>
    </source>
</evidence>
<dbReference type="CDD" id="cd01127">
    <property type="entry name" value="TrwB_TraG_TraD_VirD4"/>
    <property type="match status" value="1"/>
</dbReference>
<comment type="caution">
    <text evidence="9">The sequence shown here is derived from an EMBL/GenBank/DDBJ whole genome shotgun (WGS) entry which is preliminary data.</text>
</comment>
<comment type="subcellular location">
    <subcellularLocation>
        <location evidence="1">Cell membrane</location>
        <topology evidence="1">Multi-pass membrane protein</topology>
    </subcellularLocation>
</comment>
<keyword evidence="5 7" id="KW-0472">Membrane</keyword>
<gene>
    <name evidence="9" type="ORF">BFV95_4626</name>
</gene>
<evidence type="ECO:0000256" key="7">
    <source>
        <dbReference type="SAM" id="Phobius"/>
    </source>
</evidence>
<dbReference type="SUPFAM" id="SSF52540">
    <property type="entry name" value="P-loop containing nucleoside triphosphate hydrolases"/>
    <property type="match status" value="1"/>
</dbReference>
<evidence type="ECO:0000256" key="4">
    <source>
        <dbReference type="ARBA" id="ARBA00022989"/>
    </source>
</evidence>
<evidence type="ECO:0000256" key="1">
    <source>
        <dbReference type="ARBA" id="ARBA00004651"/>
    </source>
</evidence>
<organism evidence="9 10">
    <name type="scientific">Alteromonas macleodii</name>
    <name type="common">Pseudoalteromonas macleodii</name>
    <dbReference type="NCBI Taxonomy" id="28108"/>
    <lineage>
        <taxon>Bacteria</taxon>
        <taxon>Pseudomonadati</taxon>
        <taxon>Pseudomonadota</taxon>
        <taxon>Gammaproteobacteria</taxon>
        <taxon>Alteromonadales</taxon>
        <taxon>Alteromonadaceae</taxon>
        <taxon>Alteromonas/Salinimonas group</taxon>
        <taxon>Alteromonas</taxon>
    </lineage>
</organism>
<sequence>MSMFHFGVFKDEEYVLTIKLKGGQNRRVLAKSIYYNKNVQARFTETKAQLFHSWFYSLFIPLPFVFFYLRFVLGQGSHQVTDEHVRGVTENTPKFVQDRVDDMRKKDKRKKAQVKFCGFTIPDTFETQNFLLAGGPGTGKSGQISEMLHDIRRGKGRAIVYDRSGTFVETFYRPGKDIILNPLDERGVHWDIFSECTTKFEFDEFASAFIPDAKSSDPFWTLGPRAVFSALLYKESKKPHPSIEELINIILQMPLETMMKYVKWTDAASVISEGAEKTASGVRASMAVYVNCLRLLRERSAQRFCISEWVKDESNEDSFVFITSNKENESVLRSLITAYIHIATKSILGMTESKTRRIWCFYDELPTLKKLEILQSSPAEARKYGGCFVFGFQSYPQMVDVYGENGMAALAGGCATALITRANEPKFAKWCAEYAGQNETAKASENLSFGHNEVRDAVNMSKTRGMQDVVIPAQFRALPDYEGYVVFGRDIPVTRLRLPYTELPAIAEPFVPCNDINEVAVPISEDDMHHTSLEAALAPLDESDISTIDNAAVASDGTFGGSKPSTGEGGGQDLPEQQQVTTVLPTLGLNVAPVAQMEQEEFEEAEATKRRIEQNIFDNEQDR</sequence>
<keyword evidence="4 7" id="KW-1133">Transmembrane helix</keyword>
<dbReference type="Gene3D" id="3.40.50.300">
    <property type="entry name" value="P-loop containing nucleotide triphosphate hydrolases"/>
    <property type="match status" value="2"/>
</dbReference>
<dbReference type="GO" id="GO:0005886">
    <property type="term" value="C:plasma membrane"/>
    <property type="evidence" value="ECO:0007669"/>
    <property type="project" value="UniProtKB-SubCell"/>
</dbReference>
<accession>A0AB36FLA8</accession>
<name>A0AB36FLA8_ALTMA</name>
<feature type="region of interest" description="Disordered" evidence="6">
    <location>
        <begin position="599"/>
        <end position="623"/>
    </location>
</feature>
<dbReference type="InterPro" id="IPR051539">
    <property type="entry name" value="T4SS-coupling_protein"/>
</dbReference>
<dbReference type="AlphaFoldDB" id="A0AB36FLA8"/>
<evidence type="ECO:0000256" key="5">
    <source>
        <dbReference type="ARBA" id="ARBA00023136"/>
    </source>
</evidence>
<reference evidence="9 10" key="1">
    <citation type="submission" date="2016-09" db="EMBL/GenBank/DDBJ databases">
        <title>Draft Genome Sequence of four Alteromonas macleodii strains isolated from copper coupons and grown long-term at elevated copper levels.</title>
        <authorList>
            <person name="Cusick K."/>
            <person name="Dale J."/>
            <person name="Little B."/>
            <person name="Biffinger J."/>
        </authorList>
    </citation>
    <scope>NUCLEOTIDE SEQUENCE [LARGE SCALE GENOMIC DNA]</scope>
    <source>
        <strain evidence="9 10">KCP01</strain>
    </source>
</reference>
<dbReference type="EMBL" id="MIPY01000058">
    <property type="protein sequence ID" value="OES24867.1"/>
    <property type="molecule type" value="Genomic_DNA"/>
</dbReference>
<proteinExistence type="predicted"/>
<dbReference type="InterPro" id="IPR019476">
    <property type="entry name" value="T4SS_TraD_DNA-bd"/>
</dbReference>
<dbReference type="Proteomes" id="UP000095392">
    <property type="component" value="Unassembled WGS sequence"/>
</dbReference>
<dbReference type="Pfam" id="PF10412">
    <property type="entry name" value="TrwB_AAD_bind"/>
    <property type="match status" value="1"/>
</dbReference>
<feature type="transmembrane region" description="Helical" evidence="7">
    <location>
        <begin position="54"/>
        <end position="73"/>
    </location>
</feature>
<evidence type="ECO:0000313" key="10">
    <source>
        <dbReference type="Proteomes" id="UP000095392"/>
    </source>
</evidence>
<evidence type="ECO:0000256" key="2">
    <source>
        <dbReference type="ARBA" id="ARBA00022475"/>
    </source>
</evidence>
<feature type="domain" description="Type IV secretion system coupling protein TraD DNA-binding" evidence="8">
    <location>
        <begin position="115"/>
        <end position="499"/>
    </location>
</feature>
<evidence type="ECO:0000259" key="8">
    <source>
        <dbReference type="Pfam" id="PF10412"/>
    </source>
</evidence>
<dbReference type="InterPro" id="IPR027417">
    <property type="entry name" value="P-loop_NTPase"/>
</dbReference>
<dbReference type="PANTHER" id="PTHR37937">
    <property type="entry name" value="CONJUGATIVE TRANSFER: DNA TRANSPORT"/>
    <property type="match status" value="1"/>
</dbReference>